<dbReference type="Proteomes" id="UP000799118">
    <property type="component" value="Unassembled WGS sequence"/>
</dbReference>
<evidence type="ECO:0000313" key="2">
    <source>
        <dbReference type="EMBL" id="KAE9411120.1"/>
    </source>
</evidence>
<sequence>MSESLDADLYGDLYETDFADQAADEKPTEPPKQHTKAQVPVASEPADVGPITSIDTSSHSTYSPTSLQTPIPAVQQIPTFEDPSAAMYRESAPLRQGAYQNIVSEQRTVRPSEMKDDG</sequence>
<organism evidence="2 3">
    <name type="scientific">Gymnopus androsaceus JB14</name>
    <dbReference type="NCBI Taxonomy" id="1447944"/>
    <lineage>
        <taxon>Eukaryota</taxon>
        <taxon>Fungi</taxon>
        <taxon>Dikarya</taxon>
        <taxon>Basidiomycota</taxon>
        <taxon>Agaricomycotina</taxon>
        <taxon>Agaricomycetes</taxon>
        <taxon>Agaricomycetidae</taxon>
        <taxon>Agaricales</taxon>
        <taxon>Marasmiineae</taxon>
        <taxon>Omphalotaceae</taxon>
        <taxon>Gymnopus</taxon>
    </lineage>
</organism>
<dbReference type="AlphaFoldDB" id="A0A6A4IMT7"/>
<dbReference type="OrthoDB" id="3056853at2759"/>
<evidence type="ECO:0000256" key="1">
    <source>
        <dbReference type="SAM" id="MobiDB-lite"/>
    </source>
</evidence>
<protein>
    <submittedName>
        <fullName evidence="2">Uncharacterized protein</fullName>
    </submittedName>
</protein>
<feature type="region of interest" description="Disordered" evidence="1">
    <location>
        <begin position="1"/>
        <end position="72"/>
    </location>
</feature>
<feature type="compositionally biased region" description="Polar residues" evidence="1">
    <location>
        <begin position="53"/>
        <end position="69"/>
    </location>
</feature>
<feature type="compositionally biased region" description="Basic and acidic residues" evidence="1">
    <location>
        <begin position="23"/>
        <end position="32"/>
    </location>
</feature>
<reference evidence="2" key="1">
    <citation type="journal article" date="2019" name="Environ. Microbiol.">
        <title>Fungal ecological strategies reflected in gene transcription - a case study of two litter decomposers.</title>
        <authorList>
            <person name="Barbi F."/>
            <person name="Kohler A."/>
            <person name="Barry K."/>
            <person name="Baskaran P."/>
            <person name="Daum C."/>
            <person name="Fauchery L."/>
            <person name="Ihrmark K."/>
            <person name="Kuo A."/>
            <person name="LaButti K."/>
            <person name="Lipzen A."/>
            <person name="Morin E."/>
            <person name="Grigoriev I.V."/>
            <person name="Henrissat B."/>
            <person name="Lindahl B."/>
            <person name="Martin F."/>
        </authorList>
    </citation>
    <scope>NUCLEOTIDE SEQUENCE</scope>
    <source>
        <strain evidence="2">JB14</strain>
    </source>
</reference>
<accession>A0A6A4IMT7</accession>
<keyword evidence="3" id="KW-1185">Reference proteome</keyword>
<gene>
    <name evidence="2" type="ORF">BT96DRAFT_249350</name>
</gene>
<evidence type="ECO:0000313" key="3">
    <source>
        <dbReference type="Proteomes" id="UP000799118"/>
    </source>
</evidence>
<name>A0A6A4IMT7_9AGAR</name>
<proteinExistence type="predicted"/>
<dbReference type="EMBL" id="ML769384">
    <property type="protein sequence ID" value="KAE9411120.1"/>
    <property type="molecule type" value="Genomic_DNA"/>
</dbReference>